<evidence type="ECO:0000313" key="2">
    <source>
        <dbReference type="Proteomes" id="UP000078512"/>
    </source>
</evidence>
<evidence type="ECO:0000313" key="1">
    <source>
        <dbReference type="EMBL" id="OAQ29035.1"/>
    </source>
</evidence>
<accession>A0A197JUZ0</accession>
<dbReference type="EMBL" id="KV442044">
    <property type="protein sequence ID" value="OAQ29035.1"/>
    <property type="molecule type" value="Genomic_DNA"/>
</dbReference>
<proteinExistence type="predicted"/>
<sequence>MQVRSEKMETKRTWCLIFLFACLILKRVGAHKQGTLSLALCLSNAFRWIYT</sequence>
<keyword evidence="2" id="KW-1185">Reference proteome</keyword>
<protein>
    <submittedName>
        <fullName evidence="1">Uncharacterized protein</fullName>
    </submittedName>
</protein>
<dbReference type="AlphaFoldDB" id="A0A197JUZ0"/>
<name>A0A197JUZ0_9FUNG</name>
<reference evidence="1 2" key="1">
    <citation type="submission" date="2016-05" db="EMBL/GenBank/DDBJ databases">
        <title>Genome sequencing reveals origins of a unique bacterial endosymbiosis in the earliest lineages of terrestrial Fungi.</title>
        <authorList>
            <consortium name="DOE Joint Genome Institute"/>
            <person name="Uehling J."/>
            <person name="Gryganskyi A."/>
            <person name="Hameed K."/>
            <person name="Tschaplinski T."/>
            <person name="Misztal P."/>
            <person name="Wu S."/>
            <person name="Desiro A."/>
            <person name="Vande Pol N."/>
            <person name="Du Z.-Y."/>
            <person name="Zienkiewicz A."/>
            <person name="Zienkiewicz K."/>
            <person name="Morin E."/>
            <person name="Tisserant E."/>
            <person name="Splivallo R."/>
            <person name="Hainaut M."/>
            <person name="Henrissat B."/>
            <person name="Ohm R."/>
            <person name="Kuo A."/>
            <person name="Yan J."/>
            <person name="Lipzen A."/>
            <person name="Nolan M."/>
            <person name="Labutti K."/>
            <person name="Barry K."/>
            <person name="Goldstein A."/>
            <person name="Labbe J."/>
            <person name="Schadt C."/>
            <person name="Tuskan G."/>
            <person name="Grigoriev I."/>
            <person name="Martin F."/>
            <person name="Vilgalys R."/>
            <person name="Bonito G."/>
        </authorList>
    </citation>
    <scope>NUCLEOTIDE SEQUENCE [LARGE SCALE GENOMIC DNA]</scope>
    <source>
        <strain evidence="1 2">AG-77</strain>
    </source>
</reference>
<dbReference type="Proteomes" id="UP000078512">
    <property type="component" value="Unassembled WGS sequence"/>
</dbReference>
<gene>
    <name evidence="1" type="ORF">K457DRAFT_536061</name>
</gene>
<organism evidence="1 2">
    <name type="scientific">Linnemannia elongata AG-77</name>
    <dbReference type="NCBI Taxonomy" id="1314771"/>
    <lineage>
        <taxon>Eukaryota</taxon>
        <taxon>Fungi</taxon>
        <taxon>Fungi incertae sedis</taxon>
        <taxon>Mucoromycota</taxon>
        <taxon>Mortierellomycotina</taxon>
        <taxon>Mortierellomycetes</taxon>
        <taxon>Mortierellales</taxon>
        <taxon>Mortierellaceae</taxon>
        <taxon>Linnemannia</taxon>
    </lineage>
</organism>